<protein>
    <recommendedName>
        <fullName evidence="2">Cathepsin propeptide inhibitor domain-containing protein</fullName>
    </recommendedName>
</protein>
<evidence type="ECO:0000313" key="3">
    <source>
        <dbReference type="EMBL" id="CAG9840189.1"/>
    </source>
</evidence>
<dbReference type="AlphaFoldDB" id="A0A9N9TC63"/>
<dbReference type="Gene3D" id="1.10.287.2250">
    <property type="match status" value="1"/>
</dbReference>
<gene>
    <name evidence="3" type="ORF">DIABBA_LOCUS12863</name>
</gene>
<proteinExistence type="predicted"/>
<evidence type="ECO:0000259" key="2">
    <source>
        <dbReference type="SMART" id="SM00848"/>
    </source>
</evidence>
<dbReference type="EMBL" id="OU898284">
    <property type="protein sequence ID" value="CAG9840189.1"/>
    <property type="molecule type" value="Genomic_DNA"/>
</dbReference>
<organism evidence="3 4">
    <name type="scientific">Diabrotica balteata</name>
    <name type="common">Banded cucumber beetle</name>
    <dbReference type="NCBI Taxonomy" id="107213"/>
    <lineage>
        <taxon>Eukaryota</taxon>
        <taxon>Metazoa</taxon>
        <taxon>Ecdysozoa</taxon>
        <taxon>Arthropoda</taxon>
        <taxon>Hexapoda</taxon>
        <taxon>Insecta</taxon>
        <taxon>Pterygota</taxon>
        <taxon>Neoptera</taxon>
        <taxon>Endopterygota</taxon>
        <taxon>Coleoptera</taxon>
        <taxon>Polyphaga</taxon>
        <taxon>Cucujiformia</taxon>
        <taxon>Chrysomeloidea</taxon>
        <taxon>Chrysomelidae</taxon>
        <taxon>Galerucinae</taxon>
        <taxon>Diabroticina</taxon>
        <taxon>Diabroticites</taxon>
        <taxon>Diabrotica</taxon>
    </lineage>
</organism>
<evidence type="ECO:0000313" key="4">
    <source>
        <dbReference type="Proteomes" id="UP001153709"/>
    </source>
</evidence>
<evidence type="ECO:0000256" key="1">
    <source>
        <dbReference type="SAM" id="SignalP"/>
    </source>
</evidence>
<dbReference type="Proteomes" id="UP001153709">
    <property type="component" value="Chromosome 9"/>
</dbReference>
<dbReference type="Pfam" id="PF08246">
    <property type="entry name" value="Inhibitor_I29"/>
    <property type="match status" value="1"/>
</dbReference>
<feature type="chain" id="PRO_5040452522" description="Cathepsin propeptide inhibitor domain-containing protein" evidence="1">
    <location>
        <begin position="18"/>
        <end position="101"/>
    </location>
</feature>
<dbReference type="OrthoDB" id="5855924at2759"/>
<sequence>MILKLFLFALFVAVVMAEETAREAWPKYKKDFNRSYDAEEDAKRFKIFEEKYNEIQAHNKKFEAGQVTWTAGLNDFTDRTPEELKHLHGLRVPDGNAAGLH</sequence>
<keyword evidence="4" id="KW-1185">Reference proteome</keyword>
<dbReference type="SMART" id="SM00848">
    <property type="entry name" value="Inhibitor_I29"/>
    <property type="match status" value="1"/>
</dbReference>
<dbReference type="InterPro" id="IPR013201">
    <property type="entry name" value="Prot_inhib_I29"/>
</dbReference>
<dbReference type="InterPro" id="IPR038765">
    <property type="entry name" value="Papain-like_cys_pep_sf"/>
</dbReference>
<feature type="signal peptide" evidence="1">
    <location>
        <begin position="1"/>
        <end position="17"/>
    </location>
</feature>
<keyword evidence="1" id="KW-0732">Signal</keyword>
<accession>A0A9N9TC63</accession>
<feature type="domain" description="Cathepsin propeptide inhibitor" evidence="2">
    <location>
        <begin position="25"/>
        <end position="84"/>
    </location>
</feature>
<dbReference type="SUPFAM" id="SSF54001">
    <property type="entry name" value="Cysteine proteinases"/>
    <property type="match status" value="1"/>
</dbReference>
<reference evidence="3" key="1">
    <citation type="submission" date="2022-01" db="EMBL/GenBank/DDBJ databases">
        <authorList>
            <person name="King R."/>
        </authorList>
    </citation>
    <scope>NUCLEOTIDE SEQUENCE</scope>
</reference>
<name>A0A9N9TC63_DIABA</name>